<organism evidence="1 2">
    <name type="scientific">Persea americana</name>
    <name type="common">Avocado</name>
    <dbReference type="NCBI Taxonomy" id="3435"/>
    <lineage>
        <taxon>Eukaryota</taxon>
        <taxon>Viridiplantae</taxon>
        <taxon>Streptophyta</taxon>
        <taxon>Embryophyta</taxon>
        <taxon>Tracheophyta</taxon>
        <taxon>Spermatophyta</taxon>
        <taxon>Magnoliopsida</taxon>
        <taxon>Magnoliidae</taxon>
        <taxon>Laurales</taxon>
        <taxon>Lauraceae</taxon>
        <taxon>Persea</taxon>
    </lineage>
</organism>
<name>A0ACC2KCN4_PERAE</name>
<evidence type="ECO:0000313" key="1">
    <source>
        <dbReference type="EMBL" id="KAJ8618909.1"/>
    </source>
</evidence>
<dbReference type="Proteomes" id="UP001234297">
    <property type="component" value="Chromosome 4"/>
</dbReference>
<dbReference type="EMBL" id="CM056812">
    <property type="protein sequence ID" value="KAJ8618909.1"/>
    <property type="molecule type" value="Genomic_DNA"/>
</dbReference>
<proteinExistence type="predicted"/>
<keyword evidence="2" id="KW-1185">Reference proteome</keyword>
<sequence length="75" mass="8488">MIGLFRNHIQDCLEELLLLSGFFWFSIEDGKSDQDPTQASFSSVQVGPIPVSIFQPPFREEGTERKEIAQTIGEE</sequence>
<evidence type="ECO:0000313" key="2">
    <source>
        <dbReference type="Proteomes" id="UP001234297"/>
    </source>
</evidence>
<gene>
    <name evidence="1" type="ORF">MRB53_015095</name>
</gene>
<reference evidence="1 2" key="1">
    <citation type="journal article" date="2022" name="Hortic Res">
        <title>A haplotype resolved chromosomal level avocado genome allows analysis of novel avocado genes.</title>
        <authorList>
            <person name="Nath O."/>
            <person name="Fletcher S.J."/>
            <person name="Hayward A."/>
            <person name="Shaw L.M."/>
            <person name="Masouleh A.K."/>
            <person name="Furtado A."/>
            <person name="Henry R.J."/>
            <person name="Mitter N."/>
        </authorList>
    </citation>
    <scope>NUCLEOTIDE SEQUENCE [LARGE SCALE GENOMIC DNA]</scope>
    <source>
        <strain evidence="2">cv. Hass</strain>
    </source>
</reference>
<protein>
    <submittedName>
        <fullName evidence="1">Uncharacterized protein</fullName>
    </submittedName>
</protein>
<accession>A0ACC2KCN4</accession>
<comment type="caution">
    <text evidence="1">The sequence shown here is derived from an EMBL/GenBank/DDBJ whole genome shotgun (WGS) entry which is preliminary data.</text>
</comment>